<reference evidence="2 3" key="1">
    <citation type="submission" date="2017-07" db="EMBL/GenBank/DDBJ databases">
        <title>Niveispirillum cyanobacteriorum sp. nov., isolated from cyanobacterial aggregates in a eutrophic lake.</title>
        <authorList>
            <person name="Cai H."/>
        </authorList>
    </citation>
    <scope>NUCLEOTIDE SEQUENCE [LARGE SCALE GENOMIC DNA]</scope>
    <source>
        <strain evidence="3">TH1-14</strain>
    </source>
</reference>
<organism evidence="2 3">
    <name type="scientific">Niveispirillum lacus</name>
    <dbReference type="NCBI Taxonomy" id="1981099"/>
    <lineage>
        <taxon>Bacteria</taxon>
        <taxon>Pseudomonadati</taxon>
        <taxon>Pseudomonadota</taxon>
        <taxon>Alphaproteobacteria</taxon>
        <taxon>Rhodospirillales</taxon>
        <taxon>Azospirillaceae</taxon>
        <taxon>Niveispirillum</taxon>
    </lineage>
</organism>
<evidence type="ECO:0000313" key="2">
    <source>
        <dbReference type="EMBL" id="OYQ34604.1"/>
    </source>
</evidence>
<dbReference type="Proteomes" id="UP000216998">
    <property type="component" value="Unassembled WGS sequence"/>
</dbReference>
<dbReference type="AlphaFoldDB" id="A0A255Z0Y7"/>
<keyword evidence="3" id="KW-1185">Reference proteome</keyword>
<gene>
    <name evidence="2" type="ORF">CHU95_11420</name>
</gene>
<protein>
    <submittedName>
        <fullName evidence="2">Uncharacterized protein</fullName>
    </submittedName>
</protein>
<proteinExistence type="predicted"/>
<accession>A0A255Z0Y7</accession>
<evidence type="ECO:0000313" key="3">
    <source>
        <dbReference type="Proteomes" id="UP000216998"/>
    </source>
</evidence>
<sequence length="63" mass="6748">MPLRLNGIPTYGADEPDSMGPPHQQALFDWFVDDRVAVVVADGAARGLPSRSGNHFLVIATAE</sequence>
<dbReference type="EMBL" id="NOXU01000028">
    <property type="protein sequence ID" value="OYQ34604.1"/>
    <property type="molecule type" value="Genomic_DNA"/>
</dbReference>
<feature type="region of interest" description="Disordered" evidence="1">
    <location>
        <begin position="1"/>
        <end position="22"/>
    </location>
</feature>
<comment type="caution">
    <text evidence="2">The sequence shown here is derived from an EMBL/GenBank/DDBJ whole genome shotgun (WGS) entry which is preliminary data.</text>
</comment>
<name>A0A255Z0Y7_9PROT</name>
<evidence type="ECO:0000256" key="1">
    <source>
        <dbReference type="SAM" id="MobiDB-lite"/>
    </source>
</evidence>